<reference evidence="3" key="1">
    <citation type="submission" date="2023-07" db="EMBL/GenBank/DDBJ databases">
        <title>Sorghum-associated microbial communities from plants grown in Nebraska, USA.</title>
        <authorList>
            <person name="Schachtman D."/>
        </authorList>
    </citation>
    <scope>NUCLEOTIDE SEQUENCE</scope>
    <source>
        <strain evidence="3">DS1061</strain>
    </source>
</reference>
<keyword evidence="2" id="KW-0732">Signal</keyword>
<dbReference type="Proteomes" id="UP001229486">
    <property type="component" value="Unassembled WGS sequence"/>
</dbReference>
<proteinExistence type="predicted"/>
<sequence length="219" mass="22465">MRSRKYFGLLLFMAALGSTRAWASDIQCAATRQPAERVICDHAILNNEYDDIVAQQQALLSSGKLSSGQLAQWRQARNACTDVHCIDTVFAQWKTMARSISANAAAAPAIASSTDFAPVGPASDAGALTSDAGALPASQASPTSEASLVRQGSAAGVALPQPVASQASSPAAAAVATGAREPRSATGLATALTVLVLIAAAFGAFVIRRKRSGGSPKRR</sequence>
<organism evidence="3 4">
    <name type="scientific">Paraburkholderia caledonica</name>
    <dbReference type="NCBI Taxonomy" id="134536"/>
    <lineage>
        <taxon>Bacteria</taxon>
        <taxon>Pseudomonadati</taxon>
        <taxon>Pseudomonadota</taxon>
        <taxon>Betaproteobacteria</taxon>
        <taxon>Burkholderiales</taxon>
        <taxon>Burkholderiaceae</taxon>
        <taxon>Paraburkholderia</taxon>
    </lineage>
</organism>
<feature type="signal peptide" evidence="2">
    <location>
        <begin position="1"/>
        <end position="23"/>
    </location>
</feature>
<evidence type="ECO:0000313" key="3">
    <source>
        <dbReference type="EMBL" id="MDP9647209.1"/>
    </source>
</evidence>
<evidence type="ECO:0008006" key="5">
    <source>
        <dbReference type="Google" id="ProtNLM"/>
    </source>
</evidence>
<keyword evidence="1" id="KW-0472">Membrane</keyword>
<feature type="transmembrane region" description="Helical" evidence="1">
    <location>
        <begin position="187"/>
        <end position="207"/>
    </location>
</feature>
<dbReference type="RefSeq" id="WP_392393621.1">
    <property type="nucleotide sequence ID" value="NZ_JAURTK010000003.1"/>
</dbReference>
<keyword evidence="1" id="KW-0812">Transmembrane</keyword>
<evidence type="ECO:0000256" key="1">
    <source>
        <dbReference type="SAM" id="Phobius"/>
    </source>
</evidence>
<name>A0AB73IBA8_9BURK</name>
<protein>
    <recommendedName>
        <fullName evidence="5">DUF1311 domain-containing protein</fullName>
    </recommendedName>
</protein>
<evidence type="ECO:0000256" key="2">
    <source>
        <dbReference type="SAM" id="SignalP"/>
    </source>
</evidence>
<comment type="caution">
    <text evidence="3">The sequence shown here is derived from an EMBL/GenBank/DDBJ whole genome shotgun (WGS) entry which is preliminary data.</text>
</comment>
<accession>A0AB73IBA8</accession>
<keyword evidence="1" id="KW-1133">Transmembrane helix</keyword>
<gene>
    <name evidence="3" type="ORF">J2793_002655</name>
</gene>
<evidence type="ECO:0000313" key="4">
    <source>
        <dbReference type="Proteomes" id="UP001229486"/>
    </source>
</evidence>
<feature type="chain" id="PRO_5044497793" description="DUF1311 domain-containing protein" evidence="2">
    <location>
        <begin position="24"/>
        <end position="219"/>
    </location>
</feature>
<dbReference type="AlphaFoldDB" id="A0AB73IBA8"/>
<dbReference type="EMBL" id="JAURTK010000003">
    <property type="protein sequence ID" value="MDP9647209.1"/>
    <property type="molecule type" value="Genomic_DNA"/>
</dbReference>